<dbReference type="Gene3D" id="1.10.8.60">
    <property type="match status" value="1"/>
</dbReference>
<evidence type="ECO:0000256" key="6">
    <source>
        <dbReference type="ARBA" id="ARBA00023242"/>
    </source>
</evidence>
<dbReference type="Pfam" id="PF08542">
    <property type="entry name" value="Rep_fac_C"/>
    <property type="match status" value="1"/>
</dbReference>
<evidence type="ECO:0000313" key="10">
    <source>
        <dbReference type="Proteomes" id="UP000076632"/>
    </source>
</evidence>
<evidence type="ECO:0000259" key="8">
    <source>
        <dbReference type="SMART" id="SM00382"/>
    </source>
</evidence>
<dbReference type="EMBL" id="KV407462">
    <property type="protein sequence ID" value="KZF20549.1"/>
    <property type="molecule type" value="Genomic_DNA"/>
</dbReference>
<dbReference type="GO" id="GO:0005663">
    <property type="term" value="C:DNA replication factor C complex"/>
    <property type="evidence" value="ECO:0007669"/>
    <property type="project" value="EnsemblFungi"/>
</dbReference>
<dbReference type="GO" id="GO:0016887">
    <property type="term" value="F:ATP hydrolysis activity"/>
    <property type="evidence" value="ECO:0007669"/>
    <property type="project" value="EnsemblFungi"/>
</dbReference>
<dbReference type="Gene3D" id="1.20.272.10">
    <property type="match status" value="1"/>
</dbReference>
<accession>A0A165AIS2</accession>
<dbReference type="InterPro" id="IPR050238">
    <property type="entry name" value="DNA_Rep/Repair_Clamp_Loader"/>
</dbReference>
<dbReference type="InParanoid" id="A0A165AIS2"/>
<comment type="subcellular location">
    <subcellularLocation>
        <location evidence="1">Nucleus</location>
    </subcellularLocation>
</comment>
<evidence type="ECO:0000313" key="9">
    <source>
        <dbReference type="EMBL" id="KZF20549.1"/>
    </source>
</evidence>
<name>A0A165AIS2_XYLHT</name>
<dbReference type="FunCoup" id="A0A165AIS2">
    <property type="interactions" value="767"/>
</dbReference>
<evidence type="ECO:0000256" key="5">
    <source>
        <dbReference type="ARBA" id="ARBA00022840"/>
    </source>
</evidence>
<comment type="similarity">
    <text evidence="2">Belongs to the activator 1 small subunits family.</text>
</comment>
<dbReference type="Pfam" id="PF00004">
    <property type="entry name" value="AAA"/>
    <property type="match status" value="1"/>
</dbReference>
<dbReference type="Gene3D" id="3.40.50.300">
    <property type="entry name" value="P-loop containing nucleotide triphosphate hydrolases"/>
    <property type="match status" value="1"/>
</dbReference>
<feature type="compositionally biased region" description="Polar residues" evidence="7">
    <location>
        <begin position="14"/>
        <end position="26"/>
    </location>
</feature>
<dbReference type="InterPro" id="IPR013748">
    <property type="entry name" value="Rep_factorC_C"/>
</dbReference>
<dbReference type="GO" id="GO:0005524">
    <property type="term" value="F:ATP binding"/>
    <property type="evidence" value="ECO:0007669"/>
    <property type="project" value="UniProtKB-KW"/>
</dbReference>
<evidence type="ECO:0000256" key="2">
    <source>
        <dbReference type="ARBA" id="ARBA00005378"/>
    </source>
</evidence>
<feature type="compositionally biased region" description="Acidic residues" evidence="7">
    <location>
        <begin position="1"/>
        <end position="10"/>
    </location>
</feature>
<keyword evidence="10" id="KW-1185">Reference proteome</keyword>
<dbReference type="GO" id="GO:0005829">
    <property type="term" value="C:cytosol"/>
    <property type="evidence" value="ECO:0007669"/>
    <property type="project" value="EnsemblFungi"/>
</dbReference>
<feature type="domain" description="AAA+ ATPase" evidence="8">
    <location>
        <begin position="76"/>
        <end position="214"/>
    </location>
</feature>
<organism evidence="9 10">
    <name type="scientific">Xylona heveae (strain CBS 132557 / TC161)</name>
    <dbReference type="NCBI Taxonomy" id="1328760"/>
    <lineage>
        <taxon>Eukaryota</taxon>
        <taxon>Fungi</taxon>
        <taxon>Dikarya</taxon>
        <taxon>Ascomycota</taxon>
        <taxon>Pezizomycotina</taxon>
        <taxon>Xylonomycetes</taxon>
        <taxon>Xylonales</taxon>
        <taxon>Xylonaceae</taxon>
        <taxon>Xylona</taxon>
    </lineage>
</organism>
<dbReference type="FunFam" id="1.20.272.10:FF:000004">
    <property type="entry name" value="Replication factor C subunit 5"/>
    <property type="match status" value="1"/>
</dbReference>
<evidence type="ECO:0000256" key="7">
    <source>
        <dbReference type="SAM" id="MobiDB-lite"/>
    </source>
</evidence>
<sequence length="404" mass="43992">MSDIEDEMDVDTAPLNNTIQFSSDNTNKGKRSAANLPVEAEDTLPWVEKYRPDTLDDVSGHKDILATINRFVDTNKLPHLLLYGPPGTGKTSTILALARRIYGNRNMKQMVLELNASDDRGIDVVREQIKTFASTKQIFSAAPKDGAQSLGAYKLIILDEADAMTATAQMALRRIMERYTANTRFCIIANYTHKLSPALLSRCTRFRFSPLKEPDIKRLVDLVIEKEEVNITADAVDDLVRLSKGDMRRSLNVLQACHASSTPLRPPKSASDKETSTSEPIQRDLITSQTIYDCIAAPHPSDIQTILTTLLTTPDVISCLSTINTLKATKGLALADILTALSDELGGANGAKGALDVPPQTRVAWLEGLSEIEWRLSGGGAETVQTGGLVGAVRSGVELMENGK</sequence>
<dbReference type="InterPro" id="IPR047854">
    <property type="entry name" value="RFC_lid"/>
</dbReference>
<dbReference type="CDD" id="cd18140">
    <property type="entry name" value="HLD_clamp_RFC"/>
    <property type="match status" value="1"/>
</dbReference>
<dbReference type="InterPro" id="IPR003593">
    <property type="entry name" value="AAA+_ATPase"/>
</dbReference>
<dbReference type="PANTHER" id="PTHR11669">
    <property type="entry name" value="REPLICATION FACTOR C / DNA POLYMERASE III GAMMA-TAU SUBUNIT"/>
    <property type="match status" value="1"/>
</dbReference>
<dbReference type="GO" id="GO:0031390">
    <property type="term" value="C:Ctf18 RFC-like complex"/>
    <property type="evidence" value="ECO:0007669"/>
    <property type="project" value="EnsemblFungi"/>
</dbReference>
<dbReference type="CDD" id="cd00009">
    <property type="entry name" value="AAA"/>
    <property type="match status" value="1"/>
</dbReference>
<dbReference type="AlphaFoldDB" id="A0A165AIS2"/>
<dbReference type="FunFam" id="3.40.50.300:FF:000129">
    <property type="entry name" value="Replication factor C subunit 5"/>
    <property type="match status" value="1"/>
</dbReference>
<dbReference type="SUPFAM" id="SSF52540">
    <property type="entry name" value="P-loop containing nucleoside triphosphate hydrolases"/>
    <property type="match status" value="1"/>
</dbReference>
<dbReference type="GO" id="GO:0003677">
    <property type="term" value="F:DNA binding"/>
    <property type="evidence" value="ECO:0007669"/>
    <property type="project" value="InterPro"/>
</dbReference>
<evidence type="ECO:0000256" key="3">
    <source>
        <dbReference type="ARBA" id="ARBA00022705"/>
    </source>
</evidence>
<keyword evidence="3" id="KW-0235">DNA replication</keyword>
<dbReference type="PANTHER" id="PTHR11669:SF9">
    <property type="entry name" value="REPLICATION FACTOR C SUBUNIT 5"/>
    <property type="match status" value="1"/>
</dbReference>
<dbReference type="Proteomes" id="UP000076632">
    <property type="component" value="Unassembled WGS sequence"/>
</dbReference>
<feature type="region of interest" description="Disordered" evidence="7">
    <location>
        <begin position="260"/>
        <end position="280"/>
    </location>
</feature>
<dbReference type="GO" id="GO:0003689">
    <property type="term" value="F:DNA clamp loader activity"/>
    <property type="evidence" value="ECO:0007669"/>
    <property type="project" value="EnsemblFungi"/>
</dbReference>
<dbReference type="OMA" id="AEDNLPW"/>
<dbReference type="GO" id="GO:0006281">
    <property type="term" value="P:DNA repair"/>
    <property type="evidence" value="ECO:0007669"/>
    <property type="project" value="TreeGrafter"/>
</dbReference>
<proteinExistence type="inferred from homology"/>
<dbReference type="GO" id="GO:0031391">
    <property type="term" value="C:Elg1 RFC-like complex"/>
    <property type="evidence" value="ECO:0007669"/>
    <property type="project" value="EnsemblFungi"/>
</dbReference>
<dbReference type="InterPro" id="IPR008921">
    <property type="entry name" value="DNA_pol3_clamp-load_cplx_C"/>
</dbReference>
<dbReference type="SUPFAM" id="SSF48019">
    <property type="entry name" value="post-AAA+ oligomerization domain-like"/>
    <property type="match status" value="1"/>
</dbReference>
<dbReference type="OrthoDB" id="4199794at2759"/>
<feature type="region of interest" description="Disordered" evidence="7">
    <location>
        <begin position="1"/>
        <end position="33"/>
    </location>
</feature>
<keyword evidence="5" id="KW-0067">ATP-binding</keyword>
<keyword evidence="6" id="KW-0539">Nucleus</keyword>
<reference evidence="9 10" key="1">
    <citation type="journal article" date="2016" name="Fungal Biol.">
        <title>The genome of Xylona heveae provides a window into fungal endophytism.</title>
        <authorList>
            <person name="Gazis R."/>
            <person name="Kuo A."/>
            <person name="Riley R."/>
            <person name="LaButti K."/>
            <person name="Lipzen A."/>
            <person name="Lin J."/>
            <person name="Amirebrahimi M."/>
            <person name="Hesse C.N."/>
            <person name="Spatafora J.W."/>
            <person name="Henrissat B."/>
            <person name="Hainaut M."/>
            <person name="Grigoriev I.V."/>
            <person name="Hibbett D.S."/>
        </authorList>
    </citation>
    <scope>NUCLEOTIDE SEQUENCE [LARGE SCALE GENOMIC DNA]</scope>
    <source>
        <strain evidence="9 10">TC161</strain>
    </source>
</reference>
<dbReference type="GO" id="GO:0031389">
    <property type="term" value="C:Rad17 RFC-like complex"/>
    <property type="evidence" value="ECO:0007669"/>
    <property type="project" value="EnsemblFungi"/>
</dbReference>
<gene>
    <name evidence="9" type="ORF">L228DRAFT_222625</name>
</gene>
<keyword evidence="4" id="KW-0547">Nucleotide-binding</keyword>
<evidence type="ECO:0000256" key="1">
    <source>
        <dbReference type="ARBA" id="ARBA00004123"/>
    </source>
</evidence>
<evidence type="ECO:0000256" key="4">
    <source>
        <dbReference type="ARBA" id="ARBA00022741"/>
    </source>
</evidence>
<dbReference type="GeneID" id="28895440"/>
<dbReference type="STRING" id="1328760.A0A165AIS2"/>
<dbReference type="GO" id="GO:0006272">
    <property type="term" value="P:leading strand elongation"/>
    <property type="evidence" value="ECO:0007669"/>
    <property type="project" value="EnsemblFungi"/>
</dbReference>
<protein>
    <submittedName>
        <fullName evidence="9">DNA replication factor c subunit</fullName>
    </submittedName>
</protein>
<dbReference type="RefSeq" id="XP_018186104.1">
    <property type="nucleotide sequence ID" value="XM_018330303.1"/>
</dbReference>
<dbReference type="InterPro" id="IPR003959">
    <property type="entry name" value="ATPase_AAA_core"/>
</dbReference>
<dbReference type="SMART" id="SM00382">
    <property type="entry name" value="AAA"/>
    <property type="match status" value="1"/>
</dbReference>
<dbReference type="InterPro" id="IPR027417">
    <property type="entry name" value="P-loop_NTPase"/>
</dbReference>